<keyword evidence="2" id="KW-0805">Transcription regulation</keyword>
<evidence type="ECO:0000256" key="1">
    <source>
        <dbReference type="ARBA" id="ARBA00010641"/>
    </source>
</evidence>
<dbReference type="InterPro" id="IPR013324">
    <property type="entry name" value="RNA_pol_sigma_r3/r4-like"/>
</dbReference>
<evidence type="ECO:0000256" key="2">
    <source>
        <dbReference type="ARBA" id="ARBA00023015"/>
    </source>
</evidence>
<evidence type="ECO:0000259" key="5">
    <source>
        <dbReference type="Pfam" id="PF04542"/>
    </source>
</evidence>
<keyword evidence="3" id="KW-0731">Sigma factor</keyword>
<dbReference type="GO" id="GO:0003677">
    <property type="term" value="F:DNA binding"/>
    <property type="evidence" value="ECO:0007669"/>
    <property type="project" value="InterPro"/>
</dbReference>
<dbReference type="SUPFAM" id="SSF88659">
    <property type="entry name" value="Sigma3 and sigma4 domains of RNA polymerase sigma factors"/>
    <property type="match status" value="1"/>
</dbReference>
<feature type="domain" description="RNA polymerase sigma factor 70 region 4 type 2" evidence="6">
    <location>
        <begin position="113"/>
        <end position="161"/>
    </location>
</feature>
<keyword evidence="4" id="KW-0804">Transcription</keyword>
<dbReference type="Proteomes" id="UP001220610">
    <property type="component" value="Chromosome"/>
</dbReference>
<protein>
    <submittedName>
        <fullName evidence="7">Sigma-70 family RNA polymerase sigma factor</fullName>
    </submittedName>
</protein>
<dbReference type="GO" id="GO:0016987">
    <property type="term" value="F:sigma factor activity"/>
    <property type="evidence" value="ECO:0007669"/>
    <property type="project" value="UniProtKB-KW"/>
</dbReference>
<dbReference type="NCBIfam" id="TIGR02937">
    <property type="entry name" value="sigma70-ECF"/>
    <property type="match status" value="1"/>
</dbReference>
<evidence type="ECO:0000256" key="3">
    <source>
        <dbReference type="ARBA" id="ARBA00023082"/>
    </source>
</evidence>
<dbReference type="Gene3D" id="1.10.10.10">
    <property type="entry name" value="Winged helix-like DNA-binding domain superfamily/Winged helix DNA-binding domain"/>
    <property type="match status" value="1"/>
</dbReference>
<dbReference type="InterPro" id="IPR007627">
    <property type="entry name" value="RNA_pol_sigma70_r2"/>
</dbReference>
<feature type="domain" description="RNA polymerase sigma-70 region 2" evidence="5">
    <location>
        <begin position="15"/>
        <end position="82"/>
    </location>
</feature>
<dbReference type="EMBL" id="CP119311">
    <property type="protein sequence ID" value="WEK36494.1"/>
    <property type="molecule type" value="Genomic_DNA"/>
</dbReference>
<dbReference type="GO" id="GO:0006352">
    <property type="term" value="P:DNA-templated transcription initiation"/>
    <property type="evidence" value="ECO:0007669"/>
    <property type="project" value="InterPro"/>
</dbReference>
<evidence type="ECO:0000313" key="7">
    <source>
        <dbReference type="EMBL" id="WEK36494.1"/>
    </source>
</evidence>
<accession>A0AAJ5WUQ9</accession>
<evidence type="ECO:0000256" key="4">
    <source>
        <dbReference type="ARBA" id="ARBA00023163"/>
    </source>
</evidence>
<sequence>MQQFRSGDEKAFATIYRYYARPLRFFAEQLVNDTVVAEDITAEAFARTFRRHTDFLLLEKLKAYLYITVNNAALDHLKTEKRHQQAHEQIRYLAEGEMGDVELAYIRAEAVRAVHQSIELLPEQSRKVIRMLFIEGKKLPEIAAELGLSYNTVQNYRARGLDLMRTHLVRNKLLSPLVAAFALSFLEQL</sequence>
<organism evidence="7 8">
    <name type="scientific">Candidatus Pseudobacter hemicellulosilyticus</name>
    <dbReference type="NCBI Taxonomy" id="3121375"/>
    <lineage>
        <taxon>Bacteria</taxon>
        <taxon>Pseudomonadati</taxon>
        <taxon>Bacteroidota</taxon>
        <taxon>Chitinophagia</taxon>
        <taxon>Chitinophagales</taxon>
        <taxon>Chitinophagaceae</taxon>
        <taxon>Pseudobacter</taxon>
    </lineage>
</organism>
<evidence type="ECO:0000313" key="8">
    <source>
        <dbReference type="Proteomes" id="UP001220610"/>
    </source>
</evidence>
<proteinExistence type="inferred from homology"/>
<dbReference type="CDD" id="cd06171">
    <property type="entry name" value="Sigma70_r4"/>
    <property type="match status" value="1"/>
</dbReference>
<dbReference type="SUPFAM" id="SSF88946">
    <property type="entry name" value="Sigma2 domain of RNA polymerase sigma factors"/>
    <property type="match status" value="1"/>
</dbReference>
<dbReference type="InterPro" id="IPR036388">
    <property type="entry name" value="WH-like_DNA-bd_sf"/>
</dbReference>
<reference evidence="7" key="1">
    <citation type="submission" date="2023-03" db="EMBL/GenBank/DDBJ databases">
        <title>Andean soil-derived lignocellulolytic bacterial consortium as a source of novel taxa and putative plastic-active enzymes.</title>
        <authorList>
            <person name="Diaz-Garcia L."/>
            <person name="Chuvochina M."/>
            <person name="Feuerriegel G."/>
            <person name="Bunk B."/>
            <person name="Sproer C."/>
            <person name="Streit W.R."/>
            <person name="Rodriguez L.M."/>
            <person name="Overmann J."/>
            <person name="Jimenez D.J."/>
        </authorList>
    </citation>
    <scope>NUCLEOTIDE SEQUENCE</scope>
    <source>
        <strain evidence="7">MAG 7</strain>
    </source>
</reference>
<dbReference type="InterPro" id="IPR014284">
    <property type="entry name" value="RNA_pol_sigma-70_dom"/>
</dbReference>
<dbReference type="InterPro" id="IPR013325">
    <property type="entry name" value="RNA_pol_sigma_r2"/>
</dbReference>
<dbReference type="Pfam" id="PF08281">
    <property type="entry name" value="Sigma70_r4_2"/>
    <property type="match status" value="1"/>
</dbReference>
<dbReference type="PANTHER" id="PTHR43133:SF46">
    <property type="entry name" value="RNA POLYMERASE SIGMA-70 FACTOR ECF SUBFAMILY"/>
    <property type="match status" value="1"/>
</dbReference>
<dbReference type="InterPro" id="IPR039425">
    <property type="entry name" value="RNA_pol_sigma-70-like"/>
</dbReference>
<dbReference type="AlphaFoldDB" id="A0AAJ5WUQ9"/>
<dbReference type="InterPro" id="IPR013249">
    <property type="entry name" value="RNA_pol_sigma70_r4_t2"/>
</dbReference>
<name>A0AAJ5WUQ9_9BACT</name>
<evidence type="ECO:0000259" key="6">
    <source>
        <dbReference type="Pfam" id="PF08281"/>
    </source>
</evidence>
<gene>
    <name evidence="7" type="ORF">P0Y53_03190</name>
</gene>
<dbReference type="Gene3D" id="1.10.1740.10">
    <property type="match status" value="1"/>
</dbReference>
<comment type="similarity">
    <text evidence="1">Belongs to the sigma-70 factor family. ECF subfamily.</text>
</comment>
<dbReference type="PANTHER" id="PTHR43133">
    <property type="entry name" value="RNA POLYMERASE ECF-TYPE SIGMA FACTO"/>
    <property type="match status" value="1"/>
</dbReference>
<dbReference type="Pfam" id="PF04542">
    <property type="entry name" value="Sigma70_r2"/>
    <property type="match status" value="1"/>
</dbReference>